<dbReference type="AlphaFoldDB" id="A0A8J3IL51"/>
<evidence type="ECO:0000256" key="3">
    <source>
        <dbReference type="ARBA" id="ARBA00023125"/>
    </source>
</evidence>
<dbReference type="SUPFAM" id="SSF53822">
    <property type="entry name" value="Periplasmic binding protein-like I"/>
    <property type="match status" value="1"/>
</dbReference>
<dbReference type="InterPro" id="IPR028082">
    <property type="entry name" value="Peripla_BP_I"/>
</dbReference>
<sequence length="339" mass="37622">MPRASIKDIAAQTGVSFQTVSKVLKGGGNVSTQTRASILETAQQLGYIPNTLARSLVMQRSSTIGVIVDEATEYVVQFLMGVEQEGRRRDQGIMISYIDQQTNDYESPLRLLMERRIDGLVLAAPQQLEHNTQVSNLLHDQLPIVSIHAVPNLDKFLVGSQQIQAGWLATEHLLQLGHRRIGVIAGPMSRFVTQERLLGYQQALAAADISYIPELVEEGDWKVMGGYAATLRLLERTPDITAIFAHNDIMAIGVLRALQEKGLRIPEDCAVVGCDDIPMAAHTFPSLTTIHLPFYGWGKRAMSLLLEVIDNQQREAEQILLPMRLIQRASSGRHQKSQK</sequence>
<evidence type="ECO:0000256" key="2">
    <source>
        <dbReference type="ARBA" id="ARBA00023015"/>
    </source>
</evidence>
<gene>
    <name evidence="6" type="ORF">KSF_022390</name>
</gene>
<dbReference type="CDD" id="cd01392">
    <property type="entry name" value="HTH_LacI"/>
    <property type="match status" value="1"/>
</dbReference>
<dbReference type="Gene3D" id="1.10.260.40">
    <property type="entry name" value="lambda repressor-like DNA-binding domains"/>
    <property type="match status" value="1"/>
</dbReference>
<name>A0A8J3IL51_9CHLR</name>
<keyword evidence="3" id="KW-0238">DNA-binding</keyword>
<evidence type="ECO:0000259" key="5">
    <source>
        <dbReference type="PROSITE" id="PS50932"/>
    </source>
</evidence>
<dbReference type="InterPro" id="IPR046335">
    <property type="entry name" value="LacI/GalR-like_sensor"/>
</dbReference>
<evidence type="ECO:0000256" key="1">
    <source>
        <dbReference type="ARBA" id="ARBA00022491"/>
    </source>
</evidence>
<dbReference type="Pfam" id="PF00356">
    <property type="entry name" value="LacI"/>
    <property type="match status" value="1"/>
</dbReference>
<evidence type="ECO:0000313" key="6">
    <source>
        <dbReference type="EMBL" id="GHO92191.1"/>
    </source>
</evidence>
<dbReference type="InterPro" id="IPR010982">
    <property type="entry name" value="Lambda_DNA-bd_dom_sf"/>
</dbReference>
<keyword evidence="1" id="KW-0678">Repressor</keyword>
<dbReference type="SUPFAM" id="SSF47413">
    <property type="entry name" value="lambda repressor-like DNA-binding domains"/>
    <property type="match status" value="1"/>
</dbReference>
<dbReference type="InterPro" id="IPR000843">
    <property type="entry name" value="HTH_LacI"/>
</dbReference>
<keyword evidence="4" id="KW-0804">Transcription</keyword>
<dbReference type="PROSITE" id="PS50932">
    <property type="entry name" value="HTH_LACI_2"/>
    <property type="match status" value="1"/>
</dbReference>
<organism evidence="6 7">
    <name type="scientific">Reticulibacter mediterranei</name>
    <dbReference type="NCBI Taxonomy" id="2778369"/>
    <lineage>
        <taxon>Bacteria</taxon>
        <taxon>Bacillati</taxon>
        <taxon>Chloroflexota</taxon>
        <taxon>Ktedonobacteria</taxon>
        <taxon>Ktedonobacterales</taxon>
        <taxon>Reticulibacteraceae</taxon>
        <taxon>Reticulibacter</taxon>
    </lineage>
</organism>
<keyword evidence="7" id="KW-1185">Reference proteome</keyword>
<dbReference type="Pfam" id="PF13377">
    <property type="entry name" value="Peripla_BP_3"/>
    <property type="match status" value="1"/>
</dbReference>
<dbReference type="Proteomes" id="UP000597444">
    <property type="component" value="Unassembled WGS sequence"/>
</dbReference>
<dbReference type="EMBL" id="BNJK01000001">
    <property type="protein sequence ID" value="GHO92191.1"/>
    <property type="molecule type" value="Genomic_DNA"/>
</dbReference>
<feature type="domain" description="HTH lacI-type" evidence="5">
    <location>
        <begin position="4"/>
        <end position="58"/>
    </location>
</feature>
<dbReference type="Gene3D" id="3.40.50.2300">
    <property type="match status" value="2"/>
</dbReference>
<dbReference type="PANTHER" id="PTHR30146:SF148">
    <property type="entry name" value="HTH-TYPE TRANSCRIPTIONAL REPRESSOR PURR-RELATED"/>
    <property type="match status" value="1"/>
</dbReference>
<proteinExistence type="predicted"/>
<reference evidence="6" key="1">
    <citation type="submission" date="2020-10" db="EMBL/GenBank/DDBJ databases">
        <title>Taxonomic study of unclassified bacteria belonging to the class Ktedonobacteria.</title>
        <authorList>
            <person name="Yabe S."/>
            <person name="Wang C.M."/>
            <person name="Zheng Y."/>
            <person name="Sakai Y."/>
            <person name="Cavaletti L."/>
            <person name="Monciardini P."/>
            <person name="Donadio S."/>
        </authorList>
    </citation>
    <scope>NUCLEOTIDE SEQUENCE</scope>
    <source>
        <strain evidence="6">ID150040</strain>
    </source>
</reference>
<dbReference type="GO" id="GO:0003700">
    <property type="term" value="F:DNA-binding transcription factor activity"/>
    <property type="evidence" value="ECO:0007669"/>
    <property type="project" value="TreeGrafter"/>
</dbReference>
<dbReference type="GO" id="GO:0000976">
    <property type="term" value="F:transcription cis-regulatory region binding"/>
    <property type="evidence" value="ECO:0007669"/>
    <property type="project" value="TreeGrafter"/>
</dbReference>
<dbReference type="PROSITE" id="PS00356">
    <property type="entry name" value="HTH_LACI_1"/>
    <property type="match status" value="1"/>
</dbReference>
<protein>
    <submittedName>
        <fullName evidence="6">LacI family transcriptional regulator</fullName>
    </submittedName>
</protein>
<evidence type="ECO:0000313" key="7">
    <source>
        <dbReference type="Proteomes" id="UP000597444"/>
    </source>
</evidence>
<dbReference type="CDD" id="cd06267">
    <property type="entry name" value="PBP1_LacI_sugar_binding-like"/>
    <property type="match status" value="1"/>
</dbReference>
<keyword evidence="2" id="KW-0805">Transcription regulation</keyword>
<dbReference type="RefSeq" id="WP_220203042.1">
    <property type="nucleotide sequence ID" value="NZ_BNJK01000001.1"/>
</dbReference>
<comment type="caution">
    <text evidence="6">The sequence shown here is derived from an EMBL/GenBank/DDBJ whole genome shotgun (WGS) entry which is preliminary data.</text>
</comment>
<dbReference type="PANTHER" id="PTHR30146">
    <property type="entry name" value="LACI-RELATED TRANSCRIPTIONAL REPRESSOR"/>
    <property type="match status" value="1"/>
</dbReference>
<accession>A0A8J3IL51</accession>
<dbReference type="SMART" id="SM00354">
    <property type="entry name" value="HTH_LACI"/>
    <property type="match status" value="1"/>
</dbReference>
<evidence type="ECO:0000256" key="4">
    <source>
        <dbReference type="ARBA" id="ARBA00023163"/>
    </source>
</evidence>